<evidence type="ECO:0000256" key="5">
    <source>
        <dbReference type="ARBA" id="ARBA00023163"/>
    </source>
</evidence>
<accession>A0A0M6W6R6</accession>
<evidence type="ECO:0000256" key="2">
    <source>
        <dbReference type="ARBA" id="ARBA00022814"/>
    </source>
</evidence>
<evidence type="ECO:0000256" key="3">
    <source>
        <dbReference type="ARBA" id="ARBA00022884"/>
    </source>
</evidence>
<dbReference type="PANTHER" id="PTHR11078:SF3">
    <property type="entry name" value="ANTITERMINATION NUSB DOMAIN-CONTAINING PROTEIN"/>
    <property type="match status" value="1"/>
</dbReference>
<dbReference type="InterPro" id="IPR035926">
    <property type="entry name" value="NusB-like_sf"/>
</dbReference>
<dbReference type="GO" id="GO:0031564">
    <property type="term" value="P:transcription antitermination"/>
    <property type="evidence" value="ECO:0007669"/>
    <property type="project" value="UniProtKB-KW"/>
</dbReference>
<evidence type="ECO:0000313" key="8">
    <source>
        <dbReference type="EMBL" id="CRK85574.1"/>
    </source>
</evidence>
<dbReference type="Gene3D" id="1.10.940.10">
    <property type="entry name" value="NusB-like"/>
    <property type="match status" value="1"/>
</dbReference>
<dbReference type="STRING" id="1715285.SOFFGTOCOR_0133"/>
<keyword evidence="5 6" id="KW-0804">Transcription</keyword>
<dbReference type="GO" id="GO:0006353">
    <property type="term" value="P:DNA-templated transcription termination"/>
    <property type="evidence" value="ECO:0007669"/>
    <property type="project" value="UniProtKB-UniRule"/>
</dbReference>
<evidence type="ECO:0000256" key="1">
    <source>
        <dbReference type="ARBA" id="ARBA00005952"/>
    </source>
</evidence>
<feature type="domain" description="NusB/RsmB/TIM44" evidence="7">
    <location>
        <begin position="7"/>
        <end position="130"/>
    </location>
</feature>
<keyword evidence="9" id="KW-1185">Reference proteome</keyword>
<keyword evidence="3 6" id="KW-0694">RNA-binding</keyword>
<dbReference type="GO" id="GO:0005829">
    <property type="term" value="C:cytosol"/>
    <property type="evidence" value="ECO:0007669"/>
    <property type="project" value="TreeGrafter"/>
</dbReference>
<dbReference type="InterPro" id="IPR006027">
    <property type="entry name" value="NusB_RsmB_TIM44"/>
</dbReference>
<dbReference type="InterPro" id="IPR011605">
    <property type="entry name" value="NusB_fam"/>
</dbReference>
<dbReference type="GO" id="GO:0003723">
    <property type="term" value="F:RNA binding"/>
    <property type="evidence" value="ECO:0007669"/>
    <property type="project" value="UniProtKB-UniRule"/>
</dbReference>
<dbReference type="SUPFAM" id="SSF48013">
    <property type="entry name" value="NusB-like"/>
    <property type="match status" value="1"/>
</dbReference>
<dbReference type="PANTHER" id="PTHR11078">
    <property type="entry name" value="N UTILIZATION SUBSTANCE PROTEIN B-RELATED"/>
    <property type="match status" value="1"/>
</dbReference>
<dbReference type="NCBIfam" id="TIGR01951">
    <property type="entry name" value="nusB"/>
    <property type="match status" value="1"/>
</dbReference>
<dbReference type="EMBL" id="CVRF01000001">
    <property type="protein sequence ID" value="CRK85574.1"/>
    <property type="molecule type" value="Genomic_DNA"/>
</dbReference>
<evidence type="ECO:0000259" key="7">
    <source>
        <dbReference type="Pfam" id="PF01029"/>
    </source>
</evidence>
<evidence type="ECO:0000256" key="4">
    <source>
        <dbReference type="ARBA" id="ARBA00023015"/>
    </source>
</evidence>
<keyword evidence="2 6" id="KW-0889">Transcription antitermination</keyword>
<dbReference type="HAMAP" id="MF_00073">
    <property type="entry name" value="NusB"/>
    <property type="match status" value="1"/>
</dbReference>
<name>A0A0M6W6R6_9GAMM</name>
<dbReference type="AlphaFoldDB" id="A0A0M6W6R6"/>
<reference evidence="9" key="1">
    <citation type="submission" date="2015-05" db="EMBL/GenBank/DDBJ databases">
        <authorList>
            <person name="Manzano-Marin A."/>
        </authorList>
    </citation>
    <scope>NUCLEOTIDE SEQUENCE [LARGE SCALE GENOMIC DNA]</scope>
    <source>
        <strain evidence="9">officinalis</strain>
    </source>
</reference>
<proteinExistence type="inferred from homology"/>
<keyword evidence="4 6" id="KW-0805">Transcription regulation</keyword>
<evidence type="ECO:0000256" key="6">
    <source>
        <dbReference type="HAMAP-Rule" id="MF_00073"/>
    </source>
</evidence>
<evidence type="ECO:0000313" key="9">
    <source>
        <dbReference type="Proteomes" id="UP000242301"/>
    </source>
</evidence>
<sequence>MKLVSRRRARERAVQAVYSWQISKNLISDIRYEFIEDANMLGVDTNYFCDLLFGVVNNIIKLDDLITSYSYRKINELGQIEKAILRISMYELTYREDISYKIIINEGIELAKIFGAEHSYKFINGVLDKTTSAYRKKIKI</sequence>
<dbReference type="Proteomes" id="UP000242301">
    <property type="component" value="Unassembled WGS sequence"/>
</dbReference>
<protein>
    <recommendedName>
        <fullName evidence="6">Transcription antitermination protein NusB</fullName>
    </recommendedName>
    <alternativeName>
        <fullName evidence="6">Antitermination factor NusB</fullName>
    </alternativeName>
</protein>
<organism evidence="8 9">
    <name type="scientific">Candidatus Providencia siddallii</name>
    <dbReference type="NCBI Taxonomy" id="1715285"/>
    <lineage>
        <taxon>Bacteria</taxon>
        <taxon>Pseudomonadati</taxon>
        <taxon>Pseudomonadota</taxon>
        <taxon>Gammaproteobacteria</taxon>
        <taxon>Enterobacterales</taxon>
        <taxon>Morganellaceae</taxon>
        <taxon>Providencia</taxon>
    </lineage>
</organism>
<gene>
    <name evidence="6 8" type="primary">nusB</name>
    <name evidence="8" type="ORF">SOFFGTOCOR_0133</name>
</gene>
<comment type="function">
    <text evidence="6">Involved in transcription antitermination. Required for transcription of ribosomal RNA (rRNA) genes. Binds specifically to the boxA antiterminator sequence of the ribosomal RNA (rrn) operons.</text>
</comment>
<comment type="similarity">
    <text evidence="1 6">Belongs to the NusB family.</text>
</comment>
<dbReference type="Pfam" id="PF01029">
    <property type="entry name" value="NusB"/>
    <property type="match status" value="1"/>
</dbReference>